<comment type="caution">
    <text evidence="2">The sequence shown here is derived from an EMBL/GenBank/DDBJ whole genome shotgun (WGS) entry which is preliminary data.</text>
</comment>
<feature type="compositionally biased region" description="Gly residues" evidence="1">
    <location>
        <begin position="14"/>
        <end position="30"/>
    </location>
</feature>
<evidence type="ECO:0000313" key="2">
    <source>
        <dbReference type="EMBL" id="KKM88517.1"/>
    </source>
</evidence>
<feature type="region of interest" description="Disordered" evidence="1">
    <location>
        <begin position="14"/>
        <end position="39"/>
    </location>
</feature>
<organism evidence="2">
    <name type="scientific">marine sediment metagenome</name>
    <dbReference type="NCBI Taxonomy" id="412755"/>
    <lineage>
        <taxon>unclassified sequences</taxon>
        <taxon>metagenomes</taxon>
        <taxon>ecological metagenomes</taxon>
    </lineage>
</organism>
<accession>A0A0F9P4X8</accession>
<feature type="non-terminal residue" evidence="2">
    <location>
        <position position="105"/>
    </location>
</feature>
<protein>
    <submittedName>
        <fullName evidence="2">Uncharacterized protein</fullName>
    </submittedName>
</protein>
<reference evidence="2" key="1">
    <citation type="journal article" date="2015" name="Nature">
        <title>Complex archaea that bridge the gap between prokaryotes and eukaryotes.</title>
        <authorList>
            <person name="Spang A."/>
            <person name="Saw J.H."/>
            <person name="Jorgensen S.L."/>
            <person name="Zaremba-Niedzwiedzka K."/>
            <person name="Martijn J."/>
            <person name="Lind A.E."/>
            <person name="van Eijk R."/>
            <person name="Schleper C."/>
            <person name="Guy L."/>
            <person name="Ettema T.J."/>
        </authorList>
    </citation>
    <scope>NUCLEOTIDE SEQUENCE</scope>
</reference>
<proteinExistence type="predicted"/>
<sequence length="105" mass="10744">MNIFDFILSVGLSGGGEGDGDQGGAGGHPEGGQNLPVMPQWASNLPDEITGTEAARNILLQHKGEDGAKIEVPVTLVKSYVDAKRAVSGMVTIPGETATAEQKAA</sequence>
<evidence type="ECO:0000256" key="1">
    <source>
        <dbReference type="SAM" id="MobiDB-lite"/>
    </source>
</evidence>
<dbReference type="AlphaFoldDB" id="A0A0F9P4X8"/>
<gene>
    <name evidence="2" type="ORF">LCGC14_1257810</name>
</gene>
<dbReference type="EMBL" id="LAZR01006948">
    <property type="protein sequence ID" value="KKM88517.1"/>
    <property type="molecule type" value="Genomic_DNA"/>
</dbReference>
<name>A0A0F9P4X8_9ZZZZ</name>